<dbReference type="Proteomes" id="UP000298030">
    <property type="component" value="Unassembled WGS sequence"/>
</dbReference>
<keyword evidence="2" id="KW-0812">Transmembrane</keyword>
<evidence type="ECO:0000256" key="1">
    <source>
        <dbReference type="SAM" id="MobiDB-lite"/>
    </source>
</evidence>
<dbReference type="AlphaFoldDB" id="A0A4Y7TLX5"/>
<feature type="region of interest" description="Disordered" evidence="1">
    <location>
        <begin position="164"/>
        <end position="252"/>
    </location>
</feature>
<dbReference type="STRING" id="71717.A0A4Y7TLX5"/>
<keyword evidence="2" id="KW-0472">Membrane</keyword>
<organism evidence="3 4">
    <name type="scientific">Coprinellus micaceus</name>
    <name type="common">Glistening ink-cap mushroom</name>
    <name type="synonym">Coprinus micaceus</name>
    <dbReference type="NCBI Taxonomy" id="71717"/>
    <lineage>
        <taxon>Eukaryota</taxon>
        <taxon>Fungi</taxon>
        <taxon>Dikarya</taxon>
        <taxon>Basidiomycota</taxon>
        <taxon>Agaricomycotina</taxon>
        <taxon>Agaricomycetes</taxon>
        <taxon>Agaricomycetidae</taxon>
        <taxon>Agaricales</taxon>
        <taxon>Agaricineae</taxon>
        <taxon>Psathyrellaceae</taxon>
        <taxon>Coprinellus</taxon>
    </lineage>
</organism>
<accession>A0A4Y7TLX5</accession>
<feature type="region of interest" description="Disordered" evidence="1">
    <location>
        <begin position="66"/>
        <end position="86"/>
    </location>
</feature>
<feature type="compositionally biased region" description="Polar residues" evidence="1">
    <location>
        <begin position="179"/>
        <end position="200"/>
    </location>
</feature>
<reference evidence="3 4" key="1">
    <citation type="journal article" date="2019" name="Nat. Ecol. Evol.">
        <title>Megaphylogeny resolves global patterns of mushroom evolution.</title>
        <authorList>
            <person name="Varga T."/>
            <person name="Krizsan K."/>
            <person name="Foldi C."/>
            <person name="Dima B."/>
            <person name="Sanchez-Garcia M."/>
            <person name="Sanchez-Ramirez S."/>
            <person name="Szollosi G.J."/>
            <person name="Szarkandi J.G."/>
            <person name="Papp V."/>
            <person name="Albert L."/>
            <person name="Andreopoulos W."/>
            <person name="Angelini C."/>
            <person name="Antonin V."/>
            <person name="Barry K.W."/>
            <person name="Bougher N.L."/>
            <person name="Buchanan P."/>
            <person name="Buyck B."/>
            <person name="Bense V."/>
            <person name="Catcheside P."/>
            <person name="Chovatia M."/>
            <person name="Cooper J."/>
            <person name="Damon W."/>
            <person name="Desjardin D."/>
            <person name="Finy P."/>
            <person name="Geml J."/>
            <person name="Haridas S."/>
            <person name="Hughes K."/>
            <person name="Justo A."/>
            <person name="Karasinski D."/>
            <person name="Kautmanova I."/>
            <person name="Kiss B."/>
            <person name="Kocsube S."/>
            <person name="Kotiranta H."/>
            <person name="LaButti K.M."/>
            <person name="Lechner B.E."/>
            <person name="Liimatainen K."/>
            <person name="Lipzen A."/>
            <person name="Lukacs Z."/>
            <person name="Mihaltcheva S."/>
            <person name="Morgado L.N."/>
            <person name="Niskanen T."/>
            <person name="Noordeloos M.E."/>
            <person name="Ohm R.A."/>
            <person name="Ortiz-Santana B."/>
            <person name="Ovrebo C."/>
            <person name="Racz N."/>
            <person name="Riley R."/>
            <person name="Savchenko A."/>
            <person name="Shiryaev A."/>
            <person name="Soop K."/>
            <person name="Spirin V."/>
            <person name="Szebenyi C."/>
            <person name="Tomsovsky M."/>
            <person name="Tulloss R.E."/>
            <person name="Uehling J."/>
            <person name="Grigoriev I.V."/>
            <person name="Vagvolgyi C."/>
            <person name="Papp T."/>
            <person name="Martin F.M."/>
            <person name="Miettinen O."/>
            <person name="Hibbett D.S."/>
            <person name="Nagy L.G."/>
        </authorList>
    </citation>
    <scope>NUCLEOTIDE SEQUENCE [LARGE SCALE GENOMIC DNA]</scope>
    <source>
        <strain evidence="3 4">FP101781</strain>
    </source>
</reference>
<protein>
    <recommendedName>
        <fullName evidence="5">Mid2 domain-containing protein</fullName>
    </recommendedName>
</protein>
<keyword evidence="2" id="KW-1133">Transmembrane helix</keyword>
<proteinExistence type="predicted"/>
<keyword evidence="4" id="KW-1185">Reference proteome</keyword>
<sequence length="472" mass="48930">MHLGFEPRGTSFSSQAPANADTFSWKATRPTGTQLLFYVTDADGKNGGVSSVTSVGASSDTTCLTASTTSASNTGTSRTGTSTSRTGAATGSKIGIIVGAAAGGFVALGILAFIIVFCRKKKRGQAAAGAEPKLDLSYDPTVNSNAAPPNTYLLPSSYSHSNANLAPGQSAAPYDQDSKSSQGYTPSTNSTAPLNPSGSKPTADGTDFNPYGGGSSSPPPPTPGGSSAVAQASSYGGYSDAGGPAAAGGNYGGYGAYSAAAVGVAAGAAAGQGYYQQQQNQPQQQQYGQQYPQQQYGNQQQYGQQQHYDQQQYGQQQYGQQQYPQYQQQYQQQQYPQQYGQQYGQYQQQYPPNPQSQSSWSQGGSSGFYATNADPDTHGGYAGQTQYPPVPQSQSSSSSGAARHKATASSSSTGKGGAPPPVVSRPVVVHQDIEEAMDDLPEELPPQYSESRAPIPGLPNNAQGPLRGDRKG</sequence>
<feature type="compositionally biased region" description="Low complexity" evidence="1">
    <location>
        <begin position="224"/>
        <end position="244"/>
    </location>
</feature>
<dbReference type="OrthoDB" id="2591431at2759"/>
<name>A0A4Y7TLX5_COPMI</name>
<feature type="transmembrane region" description="Helical" evidence="2">
    <location>
        <begin position="94"/>
        <end position="117"/>
    </location>
</feature>
<evidence type="ECO:0008006" key="5">
    <source>
        <dbReference type="Google" id="ProtNLM"/>
    </source>
</evidence>
<feature type="compositionally biased region" description="Low complexity" evidence="1">
    <location>
        <begin position="271"/>
        <end position="363"/>
    </location>
</feature>
<evidence type="ECO:0000313" key="3">
    <source>
        <dbReference type="EMBL" id="TEB35183.1"/>
    </source>
</evidence>
<dbReference type="EMBL" id="QPFP01000008">
    <property type="protein sequence ID" value="TEB35183.1"/>
    <property type="molecule type" value="Genomic_DNA"/>
</dbReference>
<feature type="region of interest" description="Disordered" evidence="1">
    <location>
        <begin position="271"/>
        <end position="472"/>
    </location>
</feature>
<comment type="caution">
    <text evidence="3">The sequence shown here is derived from an EMBL/GenBank/DDBJ whole genome shotgun (WGS) entry which is preliminary data.</text>
</comment>
<evidence type="ECO:0000313" key="4">
    <source>
        <dbReference type="Proteomes" id="UP000298030"/>
    </source>
</evidence>
<evidence type="ECO:0000256" key="2">
    <source>
        <dbReference type="SAM" id="Phobius"/>
    </source>
</evidence>
<gene>
    <name evidence="3" type="ORF">FA13DRAFT_1728998</name>
</gene>